<dbReference type="PANTHER" id="PTHR46469:SF1">
    <property type="entry name" value="TRANSCRIPTION INITIATION FACTOR TFIID SUBUNIT 8"/>
    <property type="match status" value="1"/>
</dbReference>
<dbReference type="InterPro" id="IPR037818">
    <property type="entry name" value="TAF8"/>
</dbReference>
<keyword evidence="5" id="KW-0804">Transcription</keyword>
<dbReference type="EMBL" id="KN882045">
    <property type="protein sequence ID" value="KIY45837.1"/>
    <property type="molecule type" value="Genomic_DNA"/>
</dbReference>
<dbReference type="CDD" id="cd08049">
    <property type="entry name" value="TAF8"/>
    <property type="match status" value="1"/>
</dbReference>
<protein>
    <recommendedName>
        <fullName evidence="3">Transcription initiation factor TFIID subunit 8</fullName>
    </recommendedName>
</protein>
<proteinExistence type="inferred from homology"/>
<dbReference type="CDD" id="cd00076">
    <property type="entry name" value="HFD_SF"/>
    <property type="match status" value="1"/>
</dbReference>
<feature type="domain" description="Transcription factor TFIID subunit 8 C-terminal" evidence="7">
    <location>
        <begin position="136"/>
        <end position="182"/>
    </location>
</feature>
<dbReference type="Pfam" id="PF10406">
    <property type="entry name" value="TAF8_C"/>
    <property type="match status" value="1"/>
</dbReference>
<feature type="non-terminal residue" evidence="8">
    <location>
        <position position="214"/>
    </location>
</feature>
<evidence type="ECO:0000256" key="3">
    <source>
        <dbReference type="ARBA" id="ARBA00017307"/>
    </source>
</evidence>
<accession>A0A0D7A4B5</accession>
<evidence type="ECO:0000256" key="1">
    <source>
        <dbReference type="ARBA" id="ARBA00004123"/>
    </source>
</evidence>
<keyword evidence="9" id="KW-1185">Reference proteome</keyword>
<comment type="subcellular location">
    <subcellularLocation>
        <location evidence="1">Nucleus</location>
    </subcellularLocation>
</comment>
<evidence type="ECO:0000256" key="2">
    <source>
        <dbReference type="ARBA" id="ARBA00008767"/>
    </source>
</evidence>
<dbReference type="PANTHER" id="PTHR46469">
    <property type="entry name" value="TRANSCRIPTION INITIATION FACTOR TFIID SUBUNIT 8"/>
    <property type="match status" value="1"/>
</dbReference>
<keyword evidence="4" id="KW-0805">Transcription regulation</keyword>
<reference evidence="8 9" key="1">
    <citation type="journal article" date="2015" name="Fungal Genet. Biol.">
        <title>Evolution of novel wood decay mechanisms in Agaricales revealed by the genome sequences of Fistulina hepatica and Cylindrobasidium torrendii.</title>
        <authorList>
            <person name="Floudas D."/>
            <person name="Held B.W."/>
            <person name="Riley R."/>
            <person name="Nagy L.G."/>
            <person name="Koehler G."/>
            <person name="Ransdell A.S."/>
            <person name="Younus H."/>
            <person name="Chow J."/>
            <person name="Chiniquy J."/>
            <person name="Lipzen A."/>
            <person name="Tritt A."/>
            <person name="Sun H."/>
            <person name="Haridas S."/>
            <person name="LaButti K."/>
            <person name="Ohm R.A."/>
            <person name="Kues U."/>
            <person name="Blanchette R.A."/>
            <person name="Grigoriev I.V."/>
            <person name="Minto R.E."/>
            <person name="Hibbett D.S."/>
        </authorList>
    </citation>
    <scope>NUCLEOTIDE SEQUENCE [LARGE SCALE GENOMIC DNA]</scope>
    <source>
        <strain evidence="8 9">ATCC 64428</strain>
    </source>
</reference>
<name>A0A0D7A4B5_9AGAR</name>
<dbReference type="OrthoDB" id="2193813at2759"/>
<evidence type="ECO:0000256" key="6">
    <source>
        <dbReference type="ARBA" id="ARBA00023242"/>
    </source>
</evidence>
<dbReference type="InterPro" id="IPR019473">
    <property type="entry name" value="TFIID_su8_C"/>
</dbReference>
<evidence type="ECO:0000259" key="7">
    <source>
        <dbReference type="Pfam" id="PF10406"/>
    </source>
</evidence>
<keyword evidence="6" id="KW-0539">Nucleus</keyword>
<dbReference type="Gene3D" id="1.10.20.10">
    <property type="entry name" value="Histone, subunit A"/>
    <property type="match status" value="1"/>
</dbReference>
<dbReference type="Proteomes" id="UP000054144">
    <property type="component" value="Unassembled WGS sequence"/>
</dbReference>
<evidence type="ECO:0000256" key="5">
    <source>
        <dbReference type="ARBA" id="ARBA00023163"/>
    </source>
</evidence>
<comment type="similarity">
    <text evidence="2">Belongs to the TAF8 family.</text>
</comment>
<dbReference type="GO" id="GO:0046982">
    <property type="term" value="F:protein heterodimerization activity"/>
    <property type="evidence" value="ECO:0007669"/>
    <property type="project" value="InterPro"/>
</dbReference>
<sequence>PESQVTAEVASCVMQRLLVHELKLKGFRSVESQDTLDYLEHHAVTFIQELYSSAHLYANLANRANPIASDLLHACQDGQLETKSLRRKSKKRKRCSFICEPSSDLIIHGPIQCYKPAQKPVSKRALEAIPATLRDLPSHFPKLPPKHTYMRTPVSVKSKSAQPPLEKKLKNASLVQESLRNLMTNTGQEDENAELLGHIVNWETTNALAKRWRV</sequence>
<feature type="non-terminal residue" evidence="8">
    <location>
        <position position="1"/>
    </location>
</feature>
<dbReference type="AlphaFoldDB" id="A0A0D7A4B5"/>
<evidence type="ECO:0000256" key="4">
    <source>
        <dbReference type="ARBA" id="ARBA00023015"/>
    </source>
</evidence>
<gene>
    <name evidence="8" type="ORF">FISHEDRAFT_24529</name>
</gene>
<organism evidence="8 9">
    <name type="scientific">Fistulina hepatica ATCC 64428</name>
    <dbReference type="NCBI Taxonomy" id="1128425"/>
    <lineage>
        <taxon>Eukaryota</taxon>
        <taxon>Fungi</taxon>
        <taxon>Dikarya</taxon>
        <taxon>Basidiomycota</taxon>
        <taxon>Agaricomycotina</taxon>
        <taxon>Agaricomycetes</taxon>
        <taxon>Agaricomycetidae</taxon>
        <taxon>Agaricales</taxon>
        <taxon>Fistulinaceae</taxon>
        <taxon>Fistulina</taxon>
    </lineage>
</organism>
<dbReference type="InterPro" id="IPR009072">
    <property type="entry name" value="Histone-fold"/>
</dbReference>
<evidence type="ECO:0000313" key="9">
    <source>
        <dbReference type="Proteomes" id="UP000054144"/>
    </source>
</evidence>
<dbReference type="GO" id="GO:0005669">
    <property type="term" value="C:transcription factor TFIID complex"/>
    <property type="evidence" value="ECO:0007669"/>
    <property type="project" value="InterPro"/>
</dbReference>
<evidence type="ECO:0000313" key="8">
    <source>
        <dbReference type="EMBL" id="KIY45837.1"/>
    </source>
</evidence>
<dbReference type="GO" id="GO:0006367">
    <property type="term" value="P:transcription initiation at RNA polymerase II promoter"/>
    <property type="evidence" value="ECO:0007669"/>
    <property type="project" value="TreeGrafter"/>
</dbReference>